<dbReference type="PANTHER" id="PTHR37422">
    <property type="entry name" value="TEICHURONIC ACID BIOSYNTHESIS PROTEIN TUAE"/>
    <property type="match status" value="1"/>
</dbReference>
<gene>
    <name evidence="7" type="ORF">NRIC_18010</name>
</gene>
<dbReference type="AlphaFoldDB" id="A0A4P5P7U7"/>
<dbReference type="Proteomes" id="UP000290567">
    <property type="component" value="Unassembled WGS sequence"/>
</dbReference>
<name>A0A4P5P7U7_9ENTE</name>
<evidence type="ECO:0000259" key="6">
    <source>
        <dbReference type="Pfam" id="PF04932"/>
    </source>
</evidence>
<keyword evidence="8" id="KW-1185">Reference proteome</keyword>
<feature type="transmembrane region" description="Helical" evidence="5">
    <location>
        <begin position="205"/>
        <end position="223"/>
    </location>
</feature>
<sequence>MIYQRLKKINFYLYGPFIVLFELVLIARMVSLYYLVDPRLDSLISWTLVGLSIFLMAEFFIERIKNKAFFLSDILLSIFLIVLFVSMLVNRGYGIFDNLKLIMWQGIYFFAVFELGRRKSKRLLVLFESVLIAVWFLLVMIAVVLFITKFSNSFSFDKLYYGVRLGIVENRLYGVFVDPNYASTISLITIISSFHLFTVLGKNKLIKSFLVANIFFQFSYIILSGSRSAQIQLVIAVLICTFFFLLKSNRVKKYLNALILSILAVFLVLGSFQILKQAWVWTANSVKIDLSNSGHSNELSDSLTLSRNDVDNNSDVSNSRFKLWKSSLEIFENNPIFGTSPKNLYIVAQEQTPKTYIAVKEQTSHNFLFYLLATTGIMGTIPILIFLIINAKTIFSRLLLVRDHSDDYFQYLFLSLVGITVLISACLVTDMVLVNRLAGFIFWFFAGYLQNSNTLTKK</sequence>
<feature type="transmembrane region" description="Helical" evidence="5">
    <location>
        <begin position="181"/>
        <end position="200"/>
    </location>
</feature>
<dbReference type="InterPro" id="IPR051533">
    <property type="entry name" value="WaaL-like"/>
</dbReference>
<feature type="transmembrane region" description="Helical" evidence="5">
    <location>
        <begin position="12"/>
        <end position="36"/>
    </location>
</feature>
<accession>A0A4P5P7U7</accession>
<proteinExistence type="predicted"/>
<feature type="transmembrane region" description="Helical" evidence="5">
    <location>
        <begin position="123"/>
        <end position="147"/>
    </location>
</feature>
<feature type="domain" description="O-antigen ligase-related" evidence="6">
    <location>
        <begin position="215"/>
        <end position="382"/>
    </location>
</feature>
<dbReference type="GO" id="GO:0016020">
    <property type="term" value="C:membrane"/>
    <property type="evidence" value="ECO:0007669"/>
    <property type="project" value="UniProtKB-SubCell"/>
</dbReference>
<evidence type="ECO:0000313" key="7">
    <source>
        <dbReference type="EMBL" id="GCF93910.1"/>
    </source>
</evidence>
<feature type="transmembrane region" description="Helical" evidence="5">
    <location>
        <begin position="229"/>
        <end position="247"/>
    </location>
</feature>
<feature type="transmembrane region" description="Helical" evidence="5">
    <location>
        <begin position="367"/>
        <end position="388"/>
    </location>
</feature>
<keyword evidence="3 5" id="KW-1133">Transmembrane helix</keyword>
<feature type="transmembrane region" description="Helical" evidence="5">
    <location>
        <begin position="254"/>
        <end position="275"/>
    </location>
</feature>
<feature type="transmembrane region" description="Helical" evidence="5">
    <location>
        <begin position="431"/>
        <end position="449"/>
    </location>
</feature>
<dbReference type="RefSeq" id="WP_146622354.1">
    <property type="nucleotide sequence ID" value="NZ_BJCC01000014.1"/>
</dbReference>
<dbReference type="PANTHER" id="PTHR37422:SF13">
    <property type="entry name" value="LIPOPOLYSACCHARIDE BIOSYNTHESIS PROTEIN PA4999-RELATED"/>
    <property type="match status" value="1"/>
</dbReference>
<dbReference type="InterPro" id="IPR007016">
    <property type="entry name" value="O-antigen_ligase-rel_domated"/>
</dbReference>
<protein>
    <submittedName>
        <fullName evidence="7">Polymerase</fullName>
    </submittedName>
</protein>
<evidence type="ECO:0000256" key="3">
    <source>
        <dbReference type="ARBA" id="ARBA00022989"/>
    </source>
</evidence>
<feature type="transmembrane region" description="Helical" evidence="5">
    <location>
        <begin position="68"/>
        <end position="89"/>
    </location>
</feature>
<reference evidence="8" key="1">
    <citation type="submission" date="2019-02" db="EMBL/GenBank/DDBJ databases">
        <title>Draft genome sequence of Enterococcus sp. Gos25-1.</title>
        <authorList>
            <person name="Tanaka N."/>
            <person name="Shiwa Y."/>
            <person name="Fujita N."/>
        </authorList>
    </citation>
    <scope>NUCLEOTIDE SEQUENCE [LARGE SCALE GENOMIC DNA]</scope>
    <source>
        <strain evidence="8">Gos25-1</strain>
    </source>
</reference>
<comment type="caution">
    <text evidence="7">The sequence shown here is derived from an EMBL/GenBank/DDBJ whole genome shotgun (WGS) entry which is preliminary data.</text>
</comment>
<evidence type="ECO:0000256" key="2">
    <source>
        <dbReference type="ARBA" id="ARBA00022692"/>
    </source>
</evidence>
<dbReference type="OrthoDB" id="1903878at2"/>
<feature type="transmembrane region" description="Helical" evidence="5">
    <location>
        <begin position="408"/>
        <end position="425"/>
    </location>
</feature>
<evidence type="ECO:0000256" key="5">
    <source>
        <dbReference type="SAM" id="Phobius"/>
    </source>
</evidence>
<keyword evidence="4 5" id="KW-0472">Membrane</keyword>
<evidence type="ECO:0000256" key="4">
    <source>
        <dbReference type="ARBA" id="ARBA00023136"/>
    </source>
</evidence>
<evidence type="ECO:0000256" key="1">
    <source>
        <dbReference type="ARBA" id="ARBA00004141"/>
    </source>
</evidence>
<comment type="subcellular location">
    <subcellularLocation>
        <location evidence="1">Membrane</location>
        <topology evidence="1">Multi-pass membrane protein</topology>
    </subcellularLocation>
</comment>
<keyword evidence="2 5" id="KW-0812">Transmembrane</keyword>
<feature type="transmembrane region" description="Helical" evidence="5">
    <location>
        <begin position="101"/>
        <end position="116"/>
    </location>
</feature>
<organism evidence="7 8">
    <name type="scientific">Enterococcus florum</name>
    <dbReference type="NCBI Taxonomy" id="2480627"/>
    <lineage>
        <taxon>Bacteria</taxon>
        <taxon>Bacillati</taxon>
        <taxon>Bacillota</taxon>
        <taxon>Bacilli</taxon>
        <taxon>Lactobacillales</taxon>
        <taxon>Enterococcaceae</taxon>
        <taxon>Enterococcus</taxon>
    </lineage>
</organism>
<evidence type="ECO:0000313" key="8">
    <source>
        <dbReference type="Proteomes" id="UP000290567"/>
    </source>
</evidence>
<dbReference type="Pfam" id="PF04932">
    <property type="entry name" value="Wzy_C"/>
    <property type="match status" value="1"/>
</dbReference>
<feature type="transmembrane region" description="Helical" evidence="5">
    <location>
        <begin position="42"/>
        <end position="61"/>
    </location>
</feature>
<dbReference type="EMBL" id="BJCC01000014">
    <property type="protein sequence ID" value="GCF93910.1"/>
    <property type="molecule type" value="Genomic_DNA"/>
</dbReference>